<dbReference type="PANTHER" id="PTHR23201:SF118">
    <property type="entry name" value="GIBBERELLIN STIMULATED TRANSCRIPT RELATED PROTEIN 1"/>
    <property type="match status" value="1"/>
</dbReference>
<dbReference type="EMBL" id="JANAVB010001599">
    <property type="protein sequence ID" value="KAJ6852768.1"/>
    <property type="molecule type" value="Genomic_DNA"/>
</dbReference>
<dbReference type="Pfam" id="PF02704">
    <property type="entry name" value="GASA"/>
    <property type="match status" value="1"/>
</dbReference>
<proteinExistence type="inferred from homology"/>
<comment type="caution">
    <text evidence="2">The sequence shown here is derived from an EMBL/GenBank/DDBJ whole genome shotgun (WGS) entry which is preliminary data.</text>
</comment>
<evidence type="ECO:0000313" key="3">
    <source>
        <dbReference type="Proteomes" id="UP001140949"/>
    </source>
</evidence>
<accession>A0AAX6II92</accession>
<evidence type="ECO:0000313" key="2">
    <source>
        <dbReference type="EMBL" id="KAJ6852768.1"/>
    </source>
</evidence>
<sequence length="110" mass="12350">MWVPPIKVNNNGFICHRGGTGLGHRILLGRLWLSSEQLELIVFVWAGFCGGKCKMRCSKASVQDRCLLYCGLCCQQCKCVPSGTYGNKDECPCYRDKYTGVGRKRRPKCP</sequence>
<dbReference type="AlphaFoldDB" id="A0AAX6II92"/>
<protein>
    <submittedName>
        <fullName evidence="2">Peamaclein-like</fullName>
    </submittedName>
</protein>
<name>A0AAX6II92_IRIPA</name>
<evidence type="ECO:0000256" key="1">
    <source>
        <dbReference type="ARBA" id="ARBA00010582"/>
    </source>
</evidence>
<comment type="similarity">
    <text evidence="1">Belongs to the GASA family.</text>
</comment>
<dbReference type="Proteomes" id="UP001140949">
    <property type="component" value="Unassembled WGS sequence"/>
</dbReference>
<dbReference type="PANTHER" id="PTHR23201">
    <property type="entry name" value="EXTENSIN, PROLINE-RICH PROTEIN"/>
    <property type="match status" value="1"/>
</dbReference>
<organism evidence="2 3">
    <name type="scientific">Iris pallida</name>
    <name type="common">Sweet iris</name>
    <dbReference type="NCBI Taxonomy" id="29817"/>
    <lineage>
        <taxon>Eukaryota</taxon>
        <taxon>Viridiplantae</taxon>
        <taxon>Streptophyta</taxon>
        <taxon>Embryophyta</taxon>
        <taxon>Tracheophyta</taxon>
        <taxon>Spermatophyta</taxon>
        <taxon>Magnoliopsida</taxon>
        <taxon>Liliopsida</taxon>
        <taxon>Asparagales</taxon>
        <taxon>Iridaceae</taxon>
        <taxon>Iridoideae</taxon>
        <taxon>Irideae</taxon>
        <taxon>Iris</taxon>
    </lineage>
</organism>
<gene>
    <name evidence="2" type="ORF">M6B38_253390</name>
</gene>
<reference evidence="2" key="1">
    <citation type="journal article" date="2023" name="GigaByte">
        <title>Genome assembly of the bearded iris, Iris pallida Lam.</title>
        <authorList>
            <person name="Bruccoleri R.E."/>
            <person name="Oakeley E.J."/>
            <person name="Faust A.M.E."/>
            <person name="Altorfer M."/>
            <person name="Dessus-Babus S."/>
            <person name="Burckhardt D."/>
            <person name="Oertli M."/>
            <person name="Naumann U."/>
            <person name="Petersen F."/>
            <person name="Wong J."/>
        </authorList>
    </citation>
    <scope>NUCLEOTIDE SEQUENCE</scope>
    <source>
        <strain evidence="2">GSM-AAB239-AS_SAM_17_03QT</strain>
    </source>
</reference>
<keyword evidence="3" id="KW-1185">Reference proteome</keyword>
<reference evidence="2" key="2">
    <citation type="submission" date="2023-04" db="EMBL/GenBank/DDBJ databases">
        <authorList>
            <person name="Bruccoleri R.E."/>
            <person name="Oakeley E.J."/>
            <person name="Faust A.-M."/>
            <person name="Dessus-Babus S."/>
            <person name="Altorfer M."/>
            <person name="Burckhardt D."/>
            <person name="Oertli M."/>
            <person name="Naumann U."/>
            <person name="Petersen F."/>
            <person name="Wong J."/>
        </authorList>
    </citation>
    <scope>NUCLEOTIDE SEQUENCE</scope>
    <source>
        <strain evidence="2">GSM-AAB239-AS_SAM_17_03QT</strain>
        <tissue evidence="2">Leaf</tissue>
    </source>
</reference>
<dbReference type="InterPro" id="IPR003854">
    <property type="entry name" value="GASA"/>
</dbReference>